<dbReference type="InParanoid" id="A0A1Y2BIL7"/>
<organism evidence="2 3">
    <name type="scientific">Naematelia encephala</name>
    <dbReference type="NCBI Taxonomy" id="71784"/>
    <lineage>
        <taxon>Eukaryota</taxon>
        <taxon>Fungi</taxon>
        <taxon>Dikarya</taxon>
        <taxon>Basidiomycota</taxon>
        <taxon>Agaricomycotina</taxon>
        <taxon>Tremellomycetes</taxon>
        <taxon>Tremellales</taxon>
        <taxon>Naemateliaceae</taxon>
        <taxon>Naematelia</taxon>
    </lineage>
</organism>
<dbReference type="AlphaFoldDB" id="A0A1Y2BIL7"/>
<dbReference type="STRING" id="71784.A0A1Y2BIL7"/>
<feature type="signal peptide" evidence="1">
    <location>
        <begin position="1"/>
        <end position="21"/>
    </location>
</feature>
<evidence type="ECO:0008006" key="4">
    <source>
        <dbReference type="Google" id="ProtNLM"/>
    </source>
</evidence>
<gene>
    <name evidence="2" type="ORF">BCR39DRAFT_585592</name>
</gene>
<dbReference type="Proteomes" id="UP000193986">
    <property type="component" value="Unassembled WGS sequence"/>
</dbReference>
<proteinExistence type="predicted"/>
<evidence type="ECO:0000313" key="3">
    <source>
        <dbReference type="Proteomes" id="UP000193986"/>
    </source>
</evidence>
<dbReference type="EMBL" id="MCFC01000002">
    <property type="protein sequence ID" value="ORY34624.1"/>
    <property type="molecule type" value="Genomic_DNA"/>
</dbReference>
<sequence length="210" mass="23620">MQRCACIIFLYFIALVALVSADTEIRNFRLPLPDPPLAQTESVPTQVETILSSSQRQIVLNVSTYDSGRWINLILDEDYRAWTIRMSWPASQPTKFQLDLVPNPDPNLMQAFLRIAAKPLSPTMPHPLLDDWYPARAKPDARSFEKLETTFQLVLEPLVFGFLPRTAVPTVLMIVVSLLGSSMAVPSIIRVIESLRLGDVGAKDERTKVE</sequence>
<evidence type="ECO:0000256" key="1">
    <source>
        <dbReference type="SAM" id="SignalP"/>
    </source>
</evidence>
<feature type="chain" id="PRO_5012033645" description="GPI transamidase component PIG-T" evidence="1">
    <location>
        <begin position="22"/>
        <end position="210"/>
    </location>
</feature>
<keyword evidence="1" id="KW-0732">Signal</keyword>
<reference evidence="2 3" key="1">
    <citation type="submission" date="2016-07" db="EMBL/GenBank/DDBJ databases">
        <title>Pervasive Adenine N6-methylation of Active Genes in Fungi.</title>
        <authorList>
            <consortium name="DOE Joint Genome Institute"/>
            <person name="Mondo S.J."/>
            <person name="Dannebaum R.O."/>
            <person name="Kuo R.C."/>
            <person name="Labutti K."/>
            <person name="Haridas S."/>
            <person name="Kuo A."/>
            <person name="Salamov A."/>
            <person name="Ahrendt S.R."/>
            <person name="Lipzen A."/>
            <person name="Sullivan W."/>
            <person name="Andreopoulos W.B."/>
            <person name="Clum A."/>
            <person name="Lindquist E."/>
            <person name="Daum C."/>
            <person name="Ramamoorthy G.K."/>
            <person name="Gryganskyi A."/>
            <person name="Culley D."/>
            <person name="Magnuson J.K."/>
            <person name="James T.Y."/>
            <person name="O'Malley M.A."/>
            <person name="Stajich J.E."/>
            <person name="Spatafora J.W."/>
            <person name="Visel A."/>
            <person name="Grigoriev I.V."/>
        </authorList>
    </citation>
    <scope>NUCLEOTIDE SEQUENCE [LARGE SCALE GENOMIC DNA]</scope>
    <source>
        <strain evidence="2 3">68-887.2</strain>
    </source>
</reference>
<comment type="caution">
    <text evidence="2">The sequence shown here is derived from an EMBL/GenBank/DDBJ whole genome shotgun (WGS) entry which is preliminary data.</text>
</comment>
<keyword evidence="3" id="KW-1185">Reference proteome</keyword>
<name>A0A1Y2BIL7_9TREE</name>
<dbReference type="OrthoDB" id="3360032at2759"/>
<protein>
    <recommendedName>
        <fullName evidence="4">GPI transamidase component PIG-T</fullName>
    </recommendedName>
</protein>
<evidence type="ECO:0000313" key="2">
    <source>
        <dbReference type="EMBL" id="ORY34624.1"/>
    </source>
</evidence>
<accession>A0A1Y2BIL7</accession>